<keyword evidence="10" id="KW-1185">Reference proteome</keyword>
<dbReference type="InterPro" id="IPR050245">
    <property type="entry name" value="PrsA_foldase"/>
</dbReference>
<evidence type="ECO:0000259" key="8">
    <source>
        <dbReference type="PROSITE" id="PS50198"/>
    </source>
</evidence>
<dbReference type="SUPFAM" id="SSF54534">
    <property type="entry name" value="FKBP-like"/>
    <property type="match status" value="1"/>
</dbReference>
<dbReference type="PANTHER" id="PTHR47245:SF2">
    <property type="entry name" value="PEPTIDYL-PROLYL CIS-TRANS ISOMERASE HP_0175-RELATED"/>
    <property type="match status" value="1"/>
</dbReference>
<feature type="region of interest" description="Disordered" evidence="6">
    <location>
        <begin position="308"/>
        <end position="327"/>
    </location>
</feature>
<dbReference type="KEGG" id="uru:DSM104443_03794"/>
<evidence type="ECO:0000256" key="6">
    <source>
        <dbReference type="SAM" id="MobiDB-lite"/>
    </source>
</evidence>
<comment type="similarity">
    <text evidence="2">Belongs to the PpiC/parvulin rotamase family.</text>
</comment>
<dbReference type="Gene3D" id="3.10.50.40">
    <property type="match status" value="1"/>
</dbReference>
<dbReference type="PANTHER" id="PTHR47245">
    <property type="entry name" value="PEPTIDYLPROLYL ISOMERASE"/>
    <property type="match status" value="1"/>
</dbReference>
<dbReference type="PROSITE" id="PS50198">
    <property type="entry name" value="PPIC_PPIASE_2"/>
    <property type="match status" value="1"/>
</dbReference>
<reference evidence="9 10" key="1">
    <citation type="submission" date="2020-04" db="EMBL/GenBank/DDBJ databases">
        <title>Usitatibacter rugosus gen. nov., sp. nov. and Usitatibacter palustris sp. nov., novel members of Usitatibacteraceae fam. nov. within the order Nitrosomonadales isolated from soil.</title>
        <authorList>
            <person name="Huber K.J."/>
            <person name="Neumann-Schaal M."/>
            <person name="Geppert A."/>
            <person name="Luckner M."/>
            <person name="Wanner G."/>
            <person name="Overmann J."/>
        </authorList>
    </citation>
    <scope>NUCLEOTIDE SEQUENCE [LARGE SCALE GENOMIC DNA]</scope>
    <source>
        <strain evidence="9 10">0125_3</strain>
    </source>
</reference>
<name>A0A6M4GZM8_9PROT</name>
<evidence type="ECO:0000256" key="5">
    <source>
        <dbReference type="PROSITE-ProRule" id="PRU00278"/>
    </source>
</evidence>
<dbReference type="EMBL" id="CP053069">
    <property type="protein sequence ID" value="QJR12701.1"/>
    <property type="molecule type" value="Genomic_DNA"/>
</dbReference>
<evidence type="ECO:0000256" key="7">
    <source>
        <dbReference type="SAM" id="SignalP"/>
    </source>
</evidence>
<evidence type="ECO:0000256" key="1">
    <source>
        <dbReference type="ARBA" id="ARBA00000971"/>
    </source>
</evidence>
<keyword evidence="4 5" id="KW-0697">Rotamase</keyword>
<sequence>MKDTMYKHSISVLAFAAAAWTASAGELPPDTPLVTGKHGSVKAIDFEAAMQKIPETYRAPIRMSQDKISTMVDGLFVAKSFSGRAREAGMDKDPLVQERLRQAQDQILADLYLRKLETDAKIPPLEQRAREIYNADAKKFTLPEQVRAQQILVTYAQRTPEMALARAKELEAQVRKPGQDFLALAKEFSEDPARRRNGGELGYNDPTSFEPEIVEWLKTAKDANTVSPPIQTRHGYHIVKFIDRQPPRRAPFEQVKAKIIEGERAEIIKKIRDDAINAERNDPAVVIHAANVEALRIEVDADLLTRTQQGAPLKTPGTLQPPVALPK</sequence>
<dbReference type="InterPro" id="IPR046357">
    <property type="entry name" value="PPIase_dom_sf"/>
</dbReference>
<feature type="domain" description="PpiC" evidence="8">
    <location>
        <begin position="143"/>
        <end position="243"/>
    </location>
</feature>
<accession>A0A6M4GZM8</accession>
<dbReference type="InterPro" id="IPR000297">
    <property type="entry name" value="PPIase_PpiC"/>
</dbReference>
<keyword evidence="5 9" id="KW-0413">Isomerase</keyword>
<evidence type="ECO:0000256" key="2">
    <source>
        <dbReference type="ARBA" id="ARBA00007656"/>
    </source>
</evidence>
<evidence type="ECO:0000256" key="3">
    <source>
        <dbReference type="ARBA" id="ARBA00013194"/>
    </source>
</evidence>
<dbReference type="RefSeq" id="WP_171095132.1">
    <property type="nucleotide sequence ID" value="NZ_CP053069.1"/>
</dbReference>
<organism evidence="9 10">
    <name type="scientific">Usitatibacter rugosus</name>
    <dbReference type="NCBI Taxonomy" id="2732067"/>
    <lineage>
        <taxon>Bacteria</taxon>
        <taxon>Pseudomonadati</taxon>
        <taxon>Pseudomonadota</taxon>
        <taxon>Betaproteobacteria</taxon>
        <taxon>Nitrosomonadales</taxon>
        <taxon>Usitatibacteraceae</taxon>
        <taxon>Usitatibacter</taxon>
    </lineage>
</organism>
<gene>
    <name evidence="9" type="primary">surA_3</name>
    <name evidence="9" type="ORF">DSM104443_03794</name>
</gene>
<dbReference type="EC" id="5.2.1.8" evidence="3"/>
<dbReference type="AlphaFoldDB" id="A0A6M4GZM8"/>
<protein>
    <recommendedName>
        <fullName evidence="3">peptidylprolyl isomerase</fullName>
        <ecNumber evidence="3">5.2.1.8</ecNumber>
    </recommendedName>
</protein>
<feature type="signal peptide" evidence="7">
    <location>
        <begin position="1"/>
        <end position="24"/>
    </location>
</feature>
<comment type="catalytic activity">
    <reaction evidence="1">
        <text>[protein]-peptidylproline (omega=180) = [protein]-peptidylproline (omega=0)</text>
        <dbReference type="Rhea" id="RHEA:16237"/>
        <dbReference type="Rhea" id="RHEA-COMP:10747"/>
        <dbReference type="Rhea" id="RHEA-COMP:10748"/>
        <dbReference type="ChEBI" id="CHEBI:83833"/>
        <dbReference type="ChEBI" id="CHEBI:83834"/>
        <dbReference type="EC" id="5.2.1.8"/>
    </reaction>
</comment>
<dbReference type="Pfam" id="PF00639">
    <property type="entry name" value="Rotamase"/>
    <property type="match status" value="1"/>
</dbReference>
<proteinExistence type="inferred from homology"/>
<feature type="chain" id="PRO_5026772618" description="peptidylprolyl isomerase" evidence="7">
    <location>
        <begin position="25"/>
        <end position="327"/>
    </location>
</feature>
<evidence type="ECO:0000256" key="4">
    <source>
        <dbReference type="ARBA" id="ARBA00023110"/>
    </source>
</evidence>
<dbReference type="Proteomes" id="UP000501534">
    <property type="component" value="Chromosome"/>
</dbReference>
<evidence type="ECO:0000313" key="9">
    <source>
        <dbReference type="EMBL" id="QJR12701.1"/>
    </source>
</evidence>
<keyword evidence="7" id="KW-0732">Signal</keyword>
<dbReference type="GO" id="GO:0003755">
    <property type="term" value="F:peptidyl-prolyl cis-trans isomerase activity"/>
    <property type="evidence" value="ECO:0007669"/>
    <property type="project" value="UniProtKB-KW"/>
</dbReference>
<evidence type="ECO:0000313" key="10">
    <source>
        <dbReference type="Proteomes" id="UP000501534"/>
    </source>
</evidence>